<feature type="region of interest" description="Disordered" evidence="1">
    <location>
        <begin position="290"/>
        <end position="337"/>
    </location>
</feature>
<reference evidence="3" key="3">
    <citation type="submission" date="2010-09" db="EMBL/GenBank/DDBJ databases">
        <title>Annotation of Gaeumannomyces graminis var. tritici R3-111a-1.</title>
        <authorList>
            <consortium name="The Broad Institute Genome Sequencing Platform"/>
            <person name="Ma L.-J."/>
            <person name="Dead R."/>
            <person name="Young S.K."/>
            <person name="Zeng Q."/>
            <person name="Gargeya S."/>
            <person name="Fitzgerald M."/>
            <person name="Haas B."/>
            <person name="Abouelleil A."/>
            <person name="Alvarado L."/>
            <person name="Arachchi H.M."/>
            <person name="Berlin A."/>
            <person name="Brown A."/>
            <person name="Chapman S.B."/>
            <person name="Chen Z."/>
            <person name="Dunbar C."/>
            <person name="Freedman E."/>
            <person name="Gearin G."/>
            <person name="Gellesch M."/>
            <person name="Goldberg J."/>
            <person name="Griggs A."/>
            <person name="Gujja S."/>
            <person name="Heiman D."/>
            <person name="Howarth C."/>
            <person name="Larson L."/>
            <person name="Lui A."/>
            <person name="MacDonald P.J.P."/>
            <person name="Mehta T."/>
            <person name="Montmayeur A."/>
            <person name="Murphy C."/>
            <person name="Neiman D."/>
            <person name="Pearson M."/>
            <person name="Priest M."/>
            <person name="Roberts A."/>
            <person name="Saif S."/>
            <person name="Shea T."/>
            <person name="Shenoy N."/>
            <person name="Sisk P."/>
            <person name="Stolte C."/>
            <person name="Sykes S."/>
            <person name="Yandava C."/>
            <person name="Wortman J."/>
            <person name="Nusbaum C."/>
            <person name="Birren B."/>
        </authorList>
    </citation>
    <scope>NUCLEOTIDE SEQUENCE</scope>
    <source>
        <strain evidence="3">R3-111a-1</strain>
    </source>
</reference>
<feature type="compositionally biased region" description="Polar residues" evidence="1">
    <location>
        <begin position="172"/>
        <end position="188"/>
    </location>
</feature>
<dbReference type="AlphaFoldDB" id="J3NSX3"/>
<evidence type="ECO:0008006" key="6">
    <source>
        <dbReference type="Google" id="ProtNLM"/>
    </source>
</evidence>
<dbReference type="eggNOG" id="ENOG502RVW5">
    <property type="taxonomic scope" value="Eukaryota"/>
</dbReference>
<feature type="compositionally biased region" description="Pro residues" evidence="1">
    <location>
        <begin position="324"/>
        <end position="334"/>
    </location>
</feature>
<dbReference type="HOGENOM" id="CLU_525844_0_0_1"/>
<feature type="transmembrane region" description="Helical" evidence="2">
    <location>
        <begin position="230"/>
        <end position="250"/>
    </location>
</feature>
<keyword evidence="5" id="KW-1185">Reference proteome</keyword>
<dbReference type="GeneID" id="20344830"/>
<feature type="region of interest" description="Disordered" evidence="1">
    <location>
        <begin position="150"/>
        <end position="217"/>
    </location>
</feature>
<evidence type="ECO:0000313" key="3">
    <source>
        <dbReference type="EMBL" id="EJT79286.1"/>
    </source>
</evidence>
<feature type="region of interest" description="Disordered" evidence="1">
    <location>
        <begin position="378"/>
        <end position="518"/>
    </location>
</feature>
<feature type="compositionally biased region" description="Low complexity" evidence="1">
    <location>
        <begin position="189"/>
        <end position="212"/>
    </location>
</feature>
<evidence type="ECO:0000313" key="5">
    <source>
        <dbReference type="Proteomes" id="UP000006039"/>
    </source>
</evidence>
<feature type="compositionally biased region" description="Low complexity" evidence="1">
    <location>
        <begin position="479"/>
        <end position="493"/>
    </location>
</feature>
<name>J3NSX3_GAET3</name>
<keyword evidence="2" id="KW-0812">Transmembrane</keyword>
<proteinExistence type="predicted"/>
<keyword evidence="2" id="KW-0472">Membrane</keyword>
<reference evidence="5" key="1">
    <citation type="submission" date="2010-07" db="EMBL/GenBank/DDBJ databases">
        <title>The genome sequence of Gaeumannomyces graminis var. tritici strain R3-111a-1.</title>
        <authorList>
            <consortium name="The Broad Institute Genome Sequencing Platform"/>
            <person name="Ma L.-J."/>
            <person name="Dead R."/>
            <person name="Young S."/>
            <person name="Zeng Q."/>
            <person name="Koehrsen M."/>
            <person name="Alvarado L."/>
            <person name="Berlin A."/>
            <person name="Chapman S.B."/>
            <person name="Chen Z."/>
            <person name="Freedman E."/>
            <person name="Gellesch M."/>
            <person name="Goldberg J."/>
            <person name="Griggs A."/>
            <person name="Gujja S."/>
            <person name="Heilman E.R."/>
            <person name="Heiman D."/>
            <person name="Hepburn T."/>
            <person name="Howarth C."/>
            <person name="Jen D."/>
            <person name="Larson L."/>
            <person name="Mehta T."/>
            <person name="Neiman D."/>
            <person name="Pearson M."/>
            <person name="Roberts A."/>
            <person name="Saif S."/>
            <person name="Shea T."/>
            <person name="Shenoy N."/>
            <person name="Sisk P."/>
            <person name="Stolte C."/>
            <person name="Sykes S."/>
            <person name="Walk T."/>
            <person name="White J."/>
            <person name="Yandava C."/>
            <person name="Haas B."/>
            <person name="Nusbaum C."/>
            <person name="Birren B."/>
        </authorList>
    </citation>
    <scope>NUCLEOTIDE SEQUENCE [LARGE SCALE GENOMIC DNA]</scope>
    <source>
        <strain evidence="5">R3-111a-1</strain>
    </source>
</reference>
<feature type="region of interest" description="Disordered" evidence="1">
    <location>
        <begin position="256"/>
        <end position="277"/>
    </location>
</feature>
<protein>
    <recommendedName>
        <fullName evidence="6">Extracellular membrane protein CFEM domain-containing protein</fullName>
    </recommendedName>
</protein>
<feature type="compositionally biased region" description="Basic residues" evidence="1">
    <location>
        <begin position="501"/>
        <end position="518"/>
    </location>
</feature>
<reference evidence="4" key="4">
    <citation type="journal article" date="2015" name="G3 (Bethesda)">
        <title>Genome sequences of three phytopathogenic species of the Magnaporthaceae family of fungi.</title>
        <authorList>
            <person name="Okagaki L.H."/>
            <person name="Nunes C.C."/>
            <person name="Sailsbery J."/>
            <person name="Clay B."/>
            <person name="Brown D."/>
            <person name="John T."/>
            <person name="Oh Y."/>
            <person name="Young N."/>
            <person name="Fitzgerald M."/>
            <person name="Haas B.J."/>
            <person name="Zeng Q."/>
            <person name="Young S."/>
            <person name="Adiconis X."/>
            <person name="Fan L."/>
            <person name="Levin J.Z."/>
            <person name="Mitchell T.K."/>
            <person name="Okubara P.A."/>
            <person name="Farman M.L."/>
            <person name="Kohn L.M."/>
            <person name="Birren B."/>
            <person name="Ma L.-J."/>
            <person name="Dean R.A."/>
        </authorList>
    </citation>
    <scope>NUCLEOTIDE SEQUENCE</scope>
    <source>
        <strain evidence="4">R3-111a-1</strain>
    </source>
</reference>
<reference evidence="4" key="5">
    <citation type="submission" date="2018-04" db="UniProtKB">
        <authorList>
            <consortium name="EnsemblFungi"/>
        </authorList>
    </citation>
    <scope>IDENTIFICATION</scope>
    <source>
        <strain evidence="4">R3-111a-1</strain>
    </source>
</reference>
<dbReference type="OrthoDB" id="5244978at2759"/>
<sequence>MKAPEHCDGSGGPKDEARVAALVKQGLANPPACLEACTATVMRRLLSSSSSTGTQYCGSMTADICGALQTSIPKKQLWELYWCDSTYCGVSIDRRKGLGQDPMVSKIINRCQDIGFHEVFDPGPPSADYTCPFYVNFGVKTVGDGCTGVGTLSTPPEQPPSPPESMFGAAATGSSTVSKTTAAPESTHGTAGSTSTTSPPALAPAAESAAGPDVGGGGAEQGLSAGAKSAIAVCSAVAIVALAALAFLLLRVRRRNRRRKSSGSSSSSREEGDGGSFVAGLRSAHLRHNRYANGGSAGGGSGTQRLVPSHASTSTAASNLLHSPLPPPPPPPSSPRLWDRKLIALPAIFTRRAESPPLTPLGPASESGLTLSPLRDRGAADAYHHQQQKQSWQHAGTFSFPSSPICTPTINKLEPRHERTPSSNNKAQQQQRSIRLSLPLHHHPTRPHSAASTRQATPAAGEAPSAPSRAVAARRRRSATSSSPLVAAAAAAAVGPARPDTRRRRCRRRRYRYHRRRR</sequence>
<feature type="compositionally biased region" description="Polar residues" evidence="1">
    <location>
        <begin position="421"/>
        <end position="434"/>
    </location>
</feature>
<reference evidence="3" key="2">
    <citation type="submission" date="2010-07" db="EMBL/GenBank/DDBJ databases">
        <authorList>
            <consortium name="The Broad Institute Genome Sequencing Platform"/>
            <consortium name="Broad Institute Genome Sequencing Center for Infectious Disease"/>
            <person name="Ma L.-J."/>
            <person name="Dead R."/>
            <person name="Young S."/>
            <person name="Zeng Q."/>
            <person name="Koehrsen M."/>
            <person name="Alvarado L."/>
            <person name="Berlin A."/>
            <person name="Chapman S.B."/>
            <person name="Chen Z."/>
            <person name="Freedman E."/>
            <person name="Gellesch M."/>
            <person name="Goldberg J."/>
            <person name="Griggs A."/>
            <person name="Gujja S."/>
            <person name="Heilman E.R."/>
            <person name="Heiman D."/>
            <person name="Hepburn T."/>
            <person name="Howarth C."/>
            <person name="Jen D."/>
            <person name="Larson L."/>
            <person name="Mehta T."/>
            <person name="Neiman D."/>
            <person name="Pearson M."/>
            <person name="Roberts A."/>
            <person name="Saif S."/>
            <person name="Shea T."/>
            <person name="Shenoy N."/>
            <person name="Sisk P."/>
            <person name="Stolte C."/>
            <person name="Sykes S."/>
            <person name="Walk T."/>
            <person name="White J."/>
            <person name="Yandava C."/>
            <person name="Haas B."/>
            <person name="Nusbaum C."/>
            <person name="Birren B."/>
        </authorList>
    </citation>
    <scope>NUCLEOTIDE SEQUENCE</scope>
    <source>
        <strain evidence="3">R3-111a-1</strain>
    </source>
</reference>
<feature type="compositionally biased region" description="Polar residues" evidence="1">
    <location>
        <begin position="388"/>
        <end position="410"/>
    </location>
</feature>
<accession>J3NSX3</accession>
<feature type="compositionally biased region" description="Polar residues" evidence="1">
    <location>
        <begin position="303"/>
        <end position="318"/>
    </location>
</feature>
<evidence type="ECO:0000256" key="2">
    <source>
        <dbReference type="SAM" id="Phobius"/>
    </source>
</evidence>
<keyword evidence="2" id="KW-1133">Transmembrane helix</keyword>
<dbReference type="Proteomes" id="UP000006039">
    <property type="component" value="Unassembled WGS sequence"/>
</dbReference>
<dbReference type="EnsemblFungi" id="EJT79286">
    <property type="protein sequence ID" value="EJT79286"/>
    <property type="gene ID" value="GGTG_04372"/>
</dbReference>
<gene>
    <name evidence="4" type="primary">20344830</name>
    <name evidence="3" type="ORF">GGTG_04372</name>
</gene>
<evidence type="ECO:0000256" key="1">
    <source>
        <dbReference type="SAM" id="MobiDB-lite"/>
    </source>
</evidence>
<dbReference type="RefSeq" id="XP_009220431.1">
    <property type="nucleotide sequence ID" value="XM_009222167.1"/>
</dbReference>
<organism evidence="3">
    <name type="scientific">Gaeumannomyces tritici (strain R3-111a-1)</name>
    <name type="common">Wheat and barley take-all root rot fungus</name>
    <name type="synonym">Gaeumannomyces graminis var. tritici</name>
    <dbReference type="NCBI Taxonomy" id="644352"/>
    <lineage>
        <taxon>Eukaryota</taxon>
        <taxon>Fungi</taxon>
        <taxon>Dikarya</taxon>
        <taxon>Ascomycota</taxon>
        <taxon>Pezizomycotina</taxon>
        <taxon>Sordariomycetes</taxon>
        <taxon>Sordariomycetidae</taxon>
        <taxon>Magnaporthales</taxon>
        <taxon>Magnaporthaceae</taxon>
        <taxon>Gaeumannomyces</taxon>
    </lineage>
</organism>
<evidence type="ECO:0000313" key="4">
    <source>
        <dbReference type="EnsemblFungi" id="EJT79286"/>
    </source>
</evidence>
<dbReference type="VEuPathDB" id="FungiDB:GGTG_04372"/>
<dbReference type="EMBL" id="GL385396">
    <property type="protein sequence ID" value="EJT79286.1"/>
    <property type="molecule type" value="Genomic_DNA"/>
</dbReference>
<dbReference type="STRING" id="644352.J3NSX3"/>